<comment type="caution">
    <text evidence="1">The sequence shown here is derived from an EMBL/GenBank/DDBJ whole genome shotgun (WGS) entry which is preliminary data.</text>
</comment>
<dbReference type="RefSeq" id="WP_035380007.1">
    <property type="nucleotide sequence ID" value="NZ_AZQP01000024.1"/>
</dbReference>
<name>A0A017RU50_9CLOT</name>
<keyword evidence="2" id="KW-1185">Reference proteome</keyword>
<accession>A0A017RU50</accession>
<sequence>MFKGYCFKNVNGRYLPPEEFNNALEAWNFVINKKDSFPELRVVDIDDNIVIHTVKGKVVFPDIKGA</sequence>
<proteinExistence type="predicted"/>
<dbReference type="STRING" id="1403537.Q428_08845"/>
<protein>
    <submittedName>
        <fullName evidence="1">Uncharacterized protein</fullName>
    </submittedName>
</protein>
<gene>
    <name evidence="1" type="ORF">Q428_08845</name>
</gene>
<evidence type="ECO:0000313" key="2">
    <source>
        <dbReference type="Proteomes" id="UP000019681"/>
    </source>
</evidence>
<dbReference type="Proteomes" id="UP000019681">
    <property type="component" value="Unassembled WGS sequence"/>
</dbReference>
<dbReference type="AlphaFoldDB" id="A0A017RU50"/>
<evidence type="ECO:0000313" key="1">
    <source>
        <dbReference type="EMBL" id="EYE88298.1"/>
    </source>
</evidence>
<dbReference type="OrthoDB" id="2654033at2"/>
<reference evidence="1 2" key="1">
    <citation type="journal article" date="2014" name="Genome Announc.">
        <title>Draft Genome Sequence of Fervidicella metallireducens Strain AeBT, an Iron-Reducing Thermoanaerobe from the Great Artesian Basin.</title>
        <authorList>
            <person name="Patel B.K."/>
        </authorList>
    </citation>
    <scope>NUCLEOTIDE SEQUENCE [LARGE SCALE GENOMIC DNA]</scope>
    <source>
        <strain evidence="1 2">AeB</strain>
    </source>
</reference>
<organism evidence="1 2">
    <name type="scientific">Fervidicella metallireducens AeB</name>
    <dbReference type="NCBI Taxonomy" id="1403537"/>
    <lineage>
        <taxon>Bacteria</taxon>
        <taxon>Bacillati</taxon>
        <taxon>Bacillota</taxon>
        <taxon>Clostridia</taxon>
        <taxon>Eubacteriales</taxon>
        <taxon>Clostridiaceae</taxon>
        <taxon>Fervidicella</taxon>
    </lineage>
</organism>
<dbReference type="EMBL" id="AZQP01000024">
    <property type="protein sequence ID" value="EYE88298.1"/>
    <property type="molecule type" value="Genomic_DNA"/>
</dbReference>